<reference evidence="2 3" key="1">
    <citation type="submission" date="2023-06" db="EMBL/GenBank/DDBJ databases">
        <title>Roseiconus lacunae JC819 isolated from Gulf of Mannar region, Tamil Nadu.</title>
        <authorList>
            <person name="Pk S."/>
            <person name="Ch S."/>
            <person name="Ch V.R."/>
        </authorList>
    </citation>
    <scope>NUCLEOTIDE SEQUENCE [LARGE SCALE GENOMIC DNA]</scope>
    <source>
        <strain evidence="2 3">JC819</strain>
    </source>
</reference>
<dbReference type="EMBL" id="JASZZN010000011">
    <property type="protein sequence ID" value="MDM4016938.1"/>
    <property type="molecule type" value="Genomic_DNA"/>
</dbReference>
<feature type="signal peptide" evidence="1">
    <location>
        <begin position="1"/>
        <end position="30"/>
    </location>
</feature>
<dbReference type="RefSeq" id="WP_289164504.1">
    <property type="nucleotide sequence ID" value="NZ_JASZZN010000011.1"/>
</dbReference>
<sequence>MKLQIKNYLVASVALAAGLTVATLSAPAEADEGYIVSAEIVSDSVATSNVATSSVAAPAVAPANYVGDISYEGDVVGGCASGTCGSGECASGNCGSGSCADGSCLGGLGLGRRNNVAGCQPRKYDRSDLFYNYYSQGNCNSANAQMYVSPLPVPQFVGNTYFTYQPFYPHEMMYKHKDRYHNHYDNGRGLNRTKVKYSYPPVRTAVENLYWNKLRLPR</sequence>
<name>A0ABT7PKD3_9BACT</name>
<evidence type="ECO:0000256" key="1">
    <source>
        <dbReference type="SAM" id="SignalP"/>
    </source>
</evidence>
<keyword evidence="1" id="KW-0732">Signal</keyword>
<keyword evidence="3" id="KW-1185">Reference proteome</keyword>
<organism evidence="2 3">
    <name type="scientific">Roseiconus lacunae</name>
    <dbReference type="NCBI Taxonomy" id="2605694"/>
    <lineage>
        <taxon>Bacteria</taxon>
        <taxon>Pseudomonadati</taxon>
        <taxon>Planctomycetota</taxon>
        <taxon>Planctomycetia</taxon>
        <taxon>Pirellulales</taxon>
        <taxon>Pirellulaceae</taxon>
        <taxon>Roseiconus</taxon>
    </lineage>
</organism>
<accession>A0ABT7PKD3</accession>
<proteinExistence type="predicted"/>
<evidence type="ECO:0000313" key="3">
    <source>
        <dbReference type="Proteomes" id="UP001239462"/>
    </source>
</evidence>
<gene>
    <name evidence="2" type="ORF">QTN89_15935</name>
</gene>
<feature type="chain" id="PRO_5046115963" evidence="1">
    <location>
        <begin position="31"/>
        <end position="218"/>
    </location>
</feature>
<protein>
    <submittedName>
        <fullName evidence="2">Uncharacterized protein</fullName>
    </submittedName>
</protein>
<evidence type="ECO:0000313" key="2">
    <source>
        <dbReference type="EMBL" id="MDM4016938.1"/>
    </source>
</evidence>
<dbReference type="Proteomes" id="UP001239462">
    <property type="component" value="Unassembled WGS sequence"/>
</dbReference>
<comment type="caution">
    <text evidence="2">The sequence shown here is derived from an EMBL/GenBank/DDBJ whole genome shotgun (WGS) entry which is preliminary data.</text>
</comment>